<evidence type="ECO:0000256" key="1">
    <source>
        <dbReference type="SAM" id="Coils"/>
    </source>
</evidence>
<dbReference type="Gene3D" id="3.30.40.10">
    <property type="entry name" value="Zinc/RING finger domain, C3HC4 (zinc finger)"/>
    <property type="match status" value="1"/>
</dbReference>
<dbReference type="Pfam" id="PF22486">
    <property type="entry name" value="MATH_2"/>
    <property type="match status" value="1"/>
</dbReference>
<dbReference type="InterPro" id="IPR008974">
    <property type="entry name" value="TRAF-like"/>
</dbReference>
<dbReference type="Proteomes" id="UP001652621">
    <property type="component" value="Unplaced"/>
</dbReference>
<accession>A0ABM3VE69</accession>
<evidence type="ECO:0000259" key="2">
    <source>
        <dbReference type="PROSITE" id="PS50144"/>
    </source>
</evidence>
<dbReference type="SUPFAM" id="SSF49599">
    <property type="entry name" value="TRAF domain-like"/>
    <property type="match status" value="1"/>
</dbReference>
<feature type="coiled-coil region" evidence="1">
    <location>
        <begin position="108"/>
        <end position="220"/>
    </location>
</feature>
<keyword evidence="1" id="KW-0175">Coiled coil</keyword>
<evidence type="ECO:0000313" key="3">
    <source>
        <dbReference type="Proteomes" id="UP001652621"/>
    </source>
</evidence>
<dbReference type="GeneID" id="101891845"/>
<proteinExistence type="predicted"/>
<name>A0ABM3VE69_MUSDO</name>
<gene>
    <name evidence="4" type="primary">LOC101891845</name>
</gene>
<organism evidence="3 4">
    <name type="scientific">Musca domestica</name>
    <name type="common">House fly</name>
    <dbReference type="NCBI Taxonomy" id="7370"/>
    <lineage>
        <taxon>Eukaryota</taxon>
        <taxon>Metazoa</taxon>
        <taxon>Ecdysozoa</taxon>
        <taxon>Arthropoda</taxon>
        <taxon>Hexapoda</taxon>
        <taxon>Insecta</taxon>
        <taxon>Pterygota</taxon>
        <taxon>Neoptera</taxon>
        <taxon>Endopterygota</taxon>
        <taxon>Diptera</taxon>
        <taxon>Brachycera</taxon>
        <taxon>Muscomorpha</taxon>
        <taxon>Muscoidea</taxon>
        <taxon>Muscidae</taxon>
        <taxon>Musca</taxon>
    </lineage>
</organism>
<dbReference type="PROSITE" id="PS50144">
    <property type="entry name" value="MATH"/>
    <property type="match status" value="1"/>
</dbReference>
<dbReference type="RefSeq" id="XP_058984088.1">
    <property type="nucleotide sequence ID" value="XM_059128105.1"/>
</dbReference>
<dbReference type="PANTHER" id="PTHR10131:SF138">
    <property type="entry name" value="RE66324P"/>
    <property type="match status" value="1"/>
</dbReference>
<sequence length="473" mass="55104">MNGDSINNGDSKCSPPLGINSNTAAAAGGSTTIVKYEKSSCLFCNEWFDSQTFTEHLIHCGQVLEQCPNTCNVFVPRIRMRAHLKECPRNKRRSASADRVDQQVDYRVQVVENEINTLRSVLNEEIRQRLHLITDVGNLRKQNQVIDDWQQSTNQSLKSLQNRLDEENTQRTFEVEQCQQDFRCCFDTVQSLKREIQNEIDDLEKHINQMSLELTQHQNHLNDNIMKLEETVLLHEKINRDKFIEIENYLQSINLDLNAKLGPEHDVAKYAALDLEVKGMKHIVCDTEERCDKLETLVSQIDRNLHHTMQLVNDLENHIATQQRLTSYINCRGHLLWRIKDFSKKFEEARQYDTILHSAMFSNKPFGYALRLDIYLNGKGTWKGRNMIACLNVIAGEYDPLLPWPCRLQADVIIRDQTINATNPEDYVKTVMVRKKSDDYIQTKQFFYIPHTILKQSNYIKNDSLFVEVRILK</sequence>
<dbReference type="PANTHER" id="PTHR10131">
    <property type="entry name" value="TNF RECEPTOR ASSOCIATED FACTOR"/>
    <property type="match status" value="1"/>
</dbReference>
<dbReference type="InterPro" id="IPR002083">
    <property type="entry name" value="MATH/TRAF_dom"/>
</dbReference>
<reference evidence="4" key="1">
    <citation type="submission" date="2025-08" db="UniProtKB">
        <authorList>
            <consortium name="RefSeq"/>
        </authorList>
    </citation>
    <scope>IDENTIFICATION</scope>
</reference>
<feature type="domain" description="MATH" evidence="2">
    <location>
        <begin position="332"/>
        <end position="471"/>
    </location>
</feature>
<dbReference type="InterPro" id="IPR013083">
    <property type="entry name" value="Znf_RING/FYVE/PHD"/>
</dbReference>
<evidence type="ECO:0000313" key="4">
    <source>
        <dbReference type="RefSeq" id="XP_058984088.1"/>
    </source>
</evidence>
<keyword evidence="3" id="KW-1185">Reference proteome</keyword>
<protein>
    <submittedName>
        <fullName evidence="4">TNF receptor-associated factor 3-like</fullName>
    </submittedName>
</protein>
<dbReference type="Gene3D" id="2.60.210.10">
    <property type="entry name" value="Apoptosis, Tumor Necrosis Factor Receptor Associated Protein 2, Chain A"/>
    <property type="match status" value="1"/>
</dbReference>